<sequence>MGNFICGVIGVSAAVAVPILESFGLTDQAFGSAAVARSLGCGMIVDAFSSTNGGMRAIRMDHNNHS</sequence>
<evidence type="ECO:0000313" key="2">
    <source>
        <dbReference type="EMBL" id="CDW42512.1"/>
    </source>
</evidence>
<dbReference type="EMBL" id="HACA01025151">
    <property type="protein sequence ID" value="CDW42512.1"/>
    <property type="molecule type" value="Transcribed_RNA"/>
</dbReference>
<organism evidence="2">
    <name type="scientific">Lepeophtheirus salmonis</name>
    <name type="common">Salmon louse</name>
    <name type="synonym">Caligus salmonis</name>
    <dbReference type="NCBI Taxonomy" id="72036"/>
    <lineage>
        <taxon>Eukaryota</taxon>
        <taxon>Metazoa</taxon>
        <taxon>Ecdysozoa</taxon>
        <taxon>Arthropoda</taxon>
        <taxon>Crustacea</taxon>
        <taxon>Multicrustacea</taxon>
        <taxon>Hexanauplia</taxon>
        <taxon>Copepoda</taxon>
        <taxon>Siphonostomatoida</taxon>
        <taxon>Caligidae</taxon>
        <taxon>Lepeophtheirus</taxon>
    </lineage>
</organism>
<dbReference type="AlphaFoldDB" id="A0A0K2UX89"/>
<protein>
    <submittedName>
        <fullName evidence="2">Uncharacterized protein</fullName>
    </submittedName>
</protein>
<evidence type="ECO:0000256" key="1">
    <source>
        <dbReference type="SAM" id="SignalP"/>
    </source>
</evidence>
<reference evidence="2" key="1">
    <citation type="submission" date="2014-05" db="EMBL/GenBank/DDBJ databases">
        <authorList>
            <person name="Chronopoulou M."/>
        </authorList>
    </citation>
    <scope>NUCLEOTIDE SEQUENCE</scope>
    <source>
        <tissue evidence="2">Whole organism</tissue>
    </source>
</reference>
<proteinExistence type="predicted"/>
<feature type="chain" id="PRO_5005489040" evidence="1">
    <location>
        <begin position="17"/>
        <end position="66"/>
    </location>
</feature>
<accession>A0A0K2UX89</accession>
<keyword evidence="1" id="KW-0732">Signal</keyword>
<feature type="signal peptide" evidence="1">
    <location>
        <begin position="1"/>
        <end position="16"/>
    </location>
</feature>
<name>A0A0K2UX89_LEPSM</name>